<evidence type="ECO:0000313" key="1">
    <source>
        <dbReference type="EMBL" id="KKK51224.1"/>
    </source>
</evidence>
<proteinExistence type="predicted"/>
<sequence length="38" mass="4448">MDYATSLDLLLNTRDGNIKREIDLRTTTHQEDVLMINK</sequence>
<dbReference type="EMBL" id="LAZR01067617">
    <property type="protein sequence ID" value="KKK51224.1"/>
    <property type="molecule type" value="Genomic_DNA"/>
</dbReference>
<gene>
    <name evidence="1" type="ORF">LCGC14_3117070</name>
</gene>
<comment type="caution">
    <text evidence="1">The sequence shown here is derived from an EMBL/GenBank/DDBJ whole genome shotgun (WGS) entry which is preliminary data.</text>
</comment>
<name>A0A0F8YAU3_9ZZZZ</name>
<protein>
    <submittedName>
        <fullName evidence="1">Uncharacterized protein</fullName>
    </submittedName>
</protein>
<feature type="non-terminal residue" evidence="1">
    <location>
        <position position="38"/>
    </location>
</feature>
<accession>A0A0F8YAU3</accession>
<organism evidence="1">
    <name type="scientific">marine sediment metagenome</name>
    <dbReference type="NCBI Taxonomy" id="412755"/>
    <lineage>
        <taxon>unclassified sequences</taxon>
        <taxon>metagenomes</taxon>
        <taxon>ecological metagenomes</taxon>
    </lineage>
</organism>
<reference evidence="1" key="1">
    <citation type="journal article" date="2015" name="Nature">
        <title>Complex archaea that bridge the gap between prokaryotes and eukaryotes.</title>
        <authorList>
            <person name="Spang A."/>
            <person name="Saw J.H."/>
            <person name="Jorgensen S.L."/>
            <person name="Zaremba-Niedzwiedzka K."/>
            <person name="Martijn J."/>
            <person name="Lind A.E."/>
            <person name="van Eijk R."/>
            <person name="Schleper C."/>
            <person name="Guy L."/>
            <person name="Ettema T.J."/>
        </authorList>
    </citation>
    <scope>NUCLEOTIDE SEQUENCE</scope>
</reference>
<dbReference type="AlphaFoldDB" id="A0A0F8YAU3"/>